<feature type="binding site" evidence="12">
    <location>
        <position position="88"/>
    </location>
    <ligand>
        <name>Fe cation</name>
        <dbReference type="ChEBI" id="CHEBI:24875"/>
    </ligand>
</feature>
<dbReference type="GO" id="GO:0008270">
    <property type="term" value="F:zinc ion binding"/>
    <property type="evidence" value="ECO:0007669"/>
    <property type="project" value="TreeGrafter"/>
</dbReference>
<keyword evidence="9" id="KW-0238">DNA-binding</keyword>
<gene>
    <name evidence="13" type="ORF">CRD60_01260</name>
</gene>
<feature type="binding site" evidence="11">
    <location>
        <position position="94"/>
    </location>
    <ligand>
        <name>Zn(2+)</name>
        <dbReference type="ChEBI" id="CHEBI:29105"/>
    </ligand>
</feature>
<comment type="subunit">
    <text evidence="3">Homodimer.</text>
</comment>
<dbReference type="GO" id="GO:0045892">
    <property type="term" value="P:negative regulation of DNA-templated transcription"/>
    <property type="evidence" value="ECO:0007669"/>
    <property type="project" value="TreeGrafter"/>
</dbReference>
<dbReference type="GO" id="GO:1900376">
    <property type="term" value="P:regulation of secondary metabolite biosynthetic process"/>
    <property type="evidence" value="ECO:0007669"/>
    <property type="project" value="TreeGrafter"/>
</dbReference>
<dbReference type="Proteomes" id="UP000252530">
    <property type="component" value="Unassembled WGS sequence"/>
</dbReference>
<evidence type="ECO:0000256" key="1">
    <source>
        <dbReference type="ARBA" id="ARBA00004496"/>
    </source>
</evidence>
<evidence type="ECO:0000256" key="8">
    <source>
        <dbReference type="ARBA" id="ARBA00023015"/>
    </source>
</evidence>
<evidence type="ECO:0000256" key="6">
    <source>
        <dbReference type="ARBA" id="ARBA00022723"/>
    </source>
</evidence>
<reference evidence="13 14" key="1">
    <citation type="submission" date="2017-10" db="EMBL/GenBank/DDBJ databases">
        <title>Bifidobacterium xylocopum sp. nov. and Bifidobacterium aemilianum sp. nov., from the carpenter bee (Xylocopa violacea) digestive tract.</title>
        <authorList>
            <person name="Alberoni D."/>
            <person name="Baffoni L."/>
            <person name="Di Gioia D."/>
            <person name="Gaggia F."/>
            <person name="Biavati B."/>
        </authorList>
    </citation>
    <scope>NUCLEOTIDE SEQUENCE [LARGE SCALE GENOMIC DNA]</scope>
    <source>
        <strain evidence="13 14">XV10</strain>
    </source>
</reference>
<evidence type="ECO:0000313" key="14">
    <source>
        <dbReference type="Proteomes" id="UP000252530"/>
    </source>
</evidence>
<dbReference type="AlphaFoldDB" id="A0A366K9U7"/>
<evidence type="ECO:0000256" key="3">
    <source>
        <dbReference type="ARBA" id="ARBA00011738"/>
    </source>
</evidence>
<sequence>MSGQTAGAGSLARRTRQTRQKEAILEQLQRCPDFMSAHDLHRLLTEADAHIGLATVYRQLNTLVEAGLVDTVRLNDQQVFRLCKDNAHHHHLICRHCGKTVEIEPPERWVQGIAQEHGFIVSSHTVEVFGLCPDCQ</sequence>
<dbReference type="InterPro" id="IPR002481">
    <property type="entry name" value="FUR"/>
</dbReference>
<evidence type="ECO:0000256" key="10">
    <source>
        <dbReference type="ARBA" id="ARBA00023163"/>
    </source>
</evidence>
<evidence type="ECO:0000256" key="12">
    <source>
        <dbReference type="PIRSR" id="PIRSR602481-2"/>
    </source>
</evidence>
<evidence type="ECO:0000256" key="7">
    <source>
        <dbReference type="ARBA" id="ARBA00022833"/>
    </source>
</evidence>
<evidence type="ECO:0000256" key="5">
    <source>
        <dbReference type="ARBA" id="ARBA00022491"/>
    </source>
</evidence>
<protein>
    <submittedName>
        <fullName evidence="13">Transcriptional repressor</fullName>
    </submittedName>
</protein>
<keyword evidence="14" id="KW-1185">Reference proteome</keyword>
<dbReference type="InterPro" id="IPR036388">
    <property type="entry name" value="WH-like_DNA-bd_sf"/>
</dbReference>
<evidence type="ECO:0000313" key="13">
    <source>
        <dbReference type="EMBL" id="RBP98520.1"/>
    </source>
</evidence>
<keyword evidence="4" id="KW-0963">Cytoplasm</keyword>
<evidence type="ECO:0000256" key="4">
    <source>
        <dbReference type="ARBA" id="ARBA00022490"/>
    </source>
</evidence>
<keyword evidence="7 11" id="KW-0862">Zinc</keyword>
<accession>A0A366K9U7</accession>
<dbReference type="Gene3D" id="3.30.1490.190">
    <property type="match status" value="1"/>
</dbReference>
<keyword evidence="5" id="KW-0678">Repressor</keyword>
<name>A0A366K9U7_9BIFI</name>
<feature type="binding site" evidence="12">
    <location>
        <position position="107"/>
    </location>
    <ligand>
        <name>Fe cation</name>
        <dbReference type="ChEBI" id="CHEBI:24875"/>
    </ligand>
</feature>
<dbReference type="GO" id="GO:0000976">
    <property type="term" value="F:transcription cis-regulatory region binding"/>
    <property type="evidence" value="ECO:0007669"/>
    <property type="project" value="TreeGrafter"/>
</dbReference>
<dbReference type="RefSeq" id="WP_113859494.1">
    <property type="nucleotide sequence ID" value="NZ_PDCG01000001.1"/>
</dbReference>
<comment type="cofactor">
    <cofactor evidence="11">
        <name>Zn(2+)</name>
        <dbReference type="ChEBI" id="CHEBI:29105"/>
    </cofactor>
    <text evidence="11">Binds 1 zinc ion per subunit.</text>
</comment>
<dbReference type="SUPFAM" id="SSF46785">
    <property type="entry name" value="Winged helix' DNA-binding domain"/>
    <property type="match status" value="1"/>
</dbReference>
<evidence type="ECO:0000256" key="2">
    <source>
        <dbReference type="ARBA" id="ARBA00007957"/>
    </source>
</evidence>
<comment type="similarity">
    <text evidence="2">Belongs to the Fur family.</text>
</comment>
<dbReference type="GO" id="GO:0005829">
    <property type="term" value="C:cytosol"/>
    <property type="evidence" value="ECO:0007669"/>
    <property type="project" value="TreeGrafter"/>
</dbReference>
<dbReference type="Pfam" id="PF01475">
    <property type="entry name" value="FUR"/>
    <property type="match status" value="1"/>
</dbReference>
<dbReference type="InterPro" id="IPR036390">
    <property type="entry name" value="WH_DNA-bd_sf"/>
</dbReference>
<dbReference type="EMBL" id="PDCG01000001">
    <property type="protein sequence ID" value="RBP98520.1"/>
    <property type="molecule type" value="Genomic_DNA"/>
</dbReference>
<organism evidence="13 14">
    <name type="scientific">Bifidobacterium aemilianum</name>
    <dbReference type="NCBI Taxonomy" id="2493120"/>
    <lineage>
        <taxon>Bacteria</taxon>
        <taxon>Bacillati</taxon>
        <taxon>Actinomycetota</taxon>
        <taxon>Actinomycetes</taxon>
        <taxon>Bifidobacteriales</taxon>
        <taxon>Bifidobacteriaceae</taxon>
        <taxon>Bifidobacterium</taxon>
    </lineage>
</organism>
<keyword evidence="12" id="KW-0408">Iron</keyword>
<dbReference type="Gene3D" id="1.10.10.10">
    <property type="entry name" value="Winged helix-like DNA-binding domain superfamily/Winged helix DNA-binding domain"/>
    <property type="match status" value="1"/>
</dbReference>
<evidence type="ECO:0000256" key="11">
    <source>
        <dbReference type="PIRSR" id="PIRSR602481-1"/>
    </source>
</evidence>
<feature type="binding site" evidence="11">
    <location>
        <position position="135"/>
    </location>
    <ligand>
        <name>Zn(2+)</name>
        <dbReference type="ChEBI" id="CHEBI:29105"/>
    </ligand>
</feature>
<feature type="binding site" evidence="11">
    <location>
        <position position="97"/>
    </location>
    <ligand>
        <name>Zn(2+)</name>
        <dbReference type="ChEBI" id="CHEBI:29105"/>
    </ligand>
</feature>
<comment type="subcellular location">
    <subcellularLocation>
        <location evidence="1">Cytoplasm</location>
    </subcellularLocation>
</comment>
<dbReference type="OrthoDB" id="8659436at2"/>
<keyword evidence="8" id="KW-0805">Transcription regulation</keyword>
<dbReference type="GO" id="GO:0003700">
    <property type="term" value="F:DNA-binding transcription factor activity"/>
    <property type="evidence" value="ECO:0007669"/>
    <property type="project" value="InterPro"/>
</dbReference>
<comment type="cofactor">
    <cofactor evidence="12">
        <name>Mn(2+)</name>
        <dbReference type="ChEBI" id="CHEBI:29035"/>
    </cofactor>
    <cofactor evidence="12">
        <name>Fe(2+)</name>
        <dbReference type="ChEBI" id="CHEBI:29033"/>
    </cofactor>
    <text evidence="12">Binds 1 Mn(2+) or Fe(2+) ion per subunit.</text>
</comment>
<keyword evidence="6 11" id="KW-0479">Metal-binding</keyword>
<dbReference type="PANTHER" id="PTHR33202">
    <property type="entry name" value="ZINC UPTAKE REGULATION PROTEIN"/>
    <property type="match status" value="1"/>
</dbReference>
<comment type="caution">
    <text evidence="13">The sequence shown here is derived from an EMBL/GenBank/DDBJ whole genome shotgun (WGS) entry which is preliminary data.</text>
</comment>
<dbReference type="CDD" id="cd07153">
    <property type="entry name" value="Fur_like"/>
    <property type="match status" value="1"/>
</dbReference>
<dbReference type="InterPro" id="IPR043135">
    <property type="entry name" value="Fur_C"/>
</dbReference>
<keyword evidence="10" id="KW-0804">Transcription</keyword>
<evidence type="ECO:0000256" key="9">
    <source>
        <dbReference type="ARBA" id="ARBA00023125"/>
    </source>
</evidence>
<feature type="binding site" evidence="11">
    <location>
        <position position="132"/>
    </location>
    <ligand>
        <name>Zn(2+)</name>
        <dbReference type="ChEBI" id="CHEBI:29105"/>
    </ligand>
</feature>
<dbReference type="PANTHER" id="PTHR33202:SF2">
    <property type="entry name" value="FERRIC UPTAKE REGULATION PROTEIN"/>
    <property type="match status" value="1"/>
</dbReference>
<feature type="binding site" evidence="12">
    <location>
        <position position="124"/>
    </location>
    <ligand>
        <name>Fe cation</name>
        <dbReference type="ChEBI" id="CHEBI:24875"/>
    </ligand>
</feature>
<proteinExistence type="inferred from homology"/>